<dbReference type="eggNOG" id="COG2214">
    <property type="taxonomic scope" value="Bacteria"/>
</dbReference>
<name>H2J281_RAHAC</name>
<keyword evidence="2" id="KW-0614">Plasmid</keyword>
<evidence type="ECO:0000313" key="2">
    <source>
        <dbReference type="EMBL" id="AEX54678.1"/>
    </source>
</evidence>
<reference evidence="2 3" key="1">
    <citation type="journal article" date="2012" name="J. Bacteriol.">
        <title>Complete Genome Sequence of Rahnella aquatilis CIP 78.65.</title>
        <authorList>
            <person name="Martinez R.J."/>
            <person name="Bruce D."/>
            <person name="Detter C."/>
            <person name="Goodwin L.A."/>
            <person name="Han J."/>
            <person name="Han C.S."/>
            <person name="Held B."/>
            <person name="Land M.L."/>
            <person name="Mikhailova N."/>
            <person name="Nolan M."/>
            <person name="Pennacchio L."/>
            <person name="Pitluck S."/>
            <person name="Tapia R."/>
            <person name="Woyke T."/>
            <person name="Sobecky P.A."/>
        </authorList>
    </citation>
    <scope>NUCLEOTIDE SEQUENCE [LARGE SCALE GENOMIC DNA]</scope>
    <source>
        <strain evidence="3">ATCC 33071 / DSM 4594 / JCM 1683 / NBRC 105701 / NCIMB 13365 / CIP 78.65</strain>
        <plasmid evidence="2">pRahaq201</plasmid>
    </source>
</reference>
<evidence type="ECO:0008006" key="4">
    <source>
        <dbReference type="Google" id="ProtNLM"/>
    </source>
</evidence>
<sequence>MGIWSVLGIEPTQDITAIKRAYARQLKSTRPDQDPEAYQHLREAFESARRGDHFWNISDAVTYSFPLPSLTDDAVIRQTQVHFLVSDTVSLLLENEQAGLDLLKVCLSEELLQNLQLREIFSQQLAWDLAEREGLTASVLAKVAVLMEWEIDHYQPAGISIYQLDALHQQIENTAGGRYRDDSGAPWGEG</sequence>
<dbReference type="HOGENOM" id="CLU_1426930_0_0_6"/>
<dbReference type="RefSeq" id="WP_014341962.1">
    <property type="nucleotide sequence ID" value="NC_016835.1"/>
</dbReference>
<dbReference type="Proteomes" id="UP000009010">
    <property type="component" value="Plasmid pRahaq201"/>
</dbReference>
<gene>
    <name evidence="2" type="ordered locus">Rahaq2_4963</name>
</gene>
<keyword evidence="3" id="KW-1185">Reference proteome</keyword>
<protein>
    <recommendedName>
        <fullName evidence="4">DnaJ-class molecular chaperone with C-terminal Zn finger domain</fullName>
    </recommendedName>
</protein>
<proteinExistence type="predicted"/>
<dbReference type="KEGG" id="raq:Rahaq2_4963"/>
<geneLocation type="plasmid" evidence="2 3">
    <name>pRahaq201</name>
</geneLocation>
<dbReference type="EMBL" id="CP003245">
    <property type="protein sequence ID" value="AEX54678.1"/>
    <property type="molecule type" value="Genomic_DNA"/>
</dbReference>
<organism evidence="2 3">
    <name type="scientific">Rahnella aquatilis (strain ATCC 33071 / DSM 4594 / JCM 1683 / NBRC 105701 / NCIMB 13365 / CIP 78.65)</name>
    <dbReference type="NCBI Taxonomy" id="745277"/>
    <lineage>
        <taxon>Bacteria</taxon>
        <taxon>Pseudomonadati</taxon>
        <taxon>Pseudomonadota</taxon>
        <taxon>Gammaproteobacteria</taxon>
        <taxon>Enterobacterales</taxon>
        <taxon>Yersiniaceae</taxon>
        <taxon>Rahnella</taxon>
    </lineage>
</organism>
<evidence type="ECO:0000256" key="1">
    <source>
        <dbReference type="ARBA" id="ARBA00023186"/>
    </source>
</evidence>
<accession>H2J281</accession>
<dbReference type="SUPFAM" id="SSF46565">
    <property type="entry name" value="Chaperone J-domain"/>
    <property type="match status" value="1"/>
</dbReference>
<reference evidence="3" key="2">
    <citation type="submission" date="2012-01" db="EMBL/GenBank/DDBJ databases">
        <title>Complete sequence of plasmid 1 of Rahnella aquatilis CIP 78.65.</title>
        <authorList>
            <person name="Lucas S."/>
            <person name="Han J."/>
            <person name="Lapidus A."/>
            <person name="Cheng J.-F."/>
            <person name="Goodwin L."/>
            <person name="Pitluck S."/>
            <person name="Peters L."/>
            <person name="Ovchinnikova G."/>
            <person name="Held B."/>
            <person name="Detter J.C."/>
            <person name="Han C."/>
            <person name="Tapia R."/>
            <person name="Land M."/>
            <person name="Hauser L."/>
            <person name="Kyrpides N."/>
            <person name="Ivanova N."/>
            <person name="Pagani I."/>
            <person name="Sobecky P."/>
            <person name="Martinez R."/>
            <person name="Woyke T."/>
        </authorList>
    </citation>
    <scope>NUCLEOTIDE SEQUENCE [LARGE SCALE GENOMIC DNA]</scope>
    <source>
        <strain evidence="3">ATCC 33071 / DSM 4594 / JCM 1683 / NBRC 105701 / NCIMB 13365 / CIP 78.65</strain>
        <plasmid evidence="3">pRahaq201</plasmid>
    </source>
</reference>
<keyword evidence="1" id="KW-0143">Chaperone</keyword>
<dbReference type="AlphaFoldDB" id="H2J281"/>
<dbReference type="Gene3D" id="1.10.287.110">
    <property type="entry name" value="DnaJ domain"/>
    <property type="match status" value="1"/>
</dbReference>
<dbReference type="PATRIC" id="fig|745277.3.peg.4743"/>
<dbReference type="OrthoDB" id="9816462at2"/>
<evidence type="ECO:0000313" key="3">
    <source>
        <dbReference type="Proteomes" id="UP000009010"/>
    </source>
</evidence>
<dbReference type="InterPro" id="IPR036869">
    <property type="entry name" value="J_dom_sf"/>
</dbReference>